<sequence length="488" mass="53195">MKTLFEQSVPGRKGVMPEAPQTSAADHIPAEFVRQSPPALPELGELDVVRHFTRLSRQNFGVDSNFYPLGSCTMKYNPKFLEDIASLPGFTRLHPLIPQLQGGGQLTQGALEVIYHLESLLQEITGMAGYTLQPLAGAHGELTGAMLIAAYHKDKGNRKTKVLVPDSAHGTNPASAAIAGYDVVNVPSKDGIIDPEVLQEYVDDEVAALMMTCPNTLGLFESHLPRIVEMIHGVDGLLYYDGANLNAIMGKLRVGDAGFDVVHLNLHKTFGTPHGSGGPGSGPVGVSEKLLDFLPISRVVKLEDGQYCLDYDYPKSIGYIAPFYGNFAVMLKAYAYILRLGRQGLVRASENAVLAANYLRKRLEDHLEIPYNRICMHEFVISAAQQAEQGVRAIDIAKALLDKGHYAPTVYFPLIVKECLMVEPTETESKATLDQFVEDLIDIVQRAAGEPESVTHAPQNLPVKRLDEVLAARAMDLVHTESSADAAK</sequence>
<dbReference type="GO" id="GO:0005960">
    <property type="term" value="C:glycine cleavage complex"/>
    <property type="evidence" value="ECO:0007669"/>
    <property type="project" value="TreeGrafter"/>
</dbReference>
<dbReference type="GO" id="GO:0030170">
    <property type="term" value="F:pyridoxal phosphate binding"/>
    <property type="evidence" value="ECO:0007669"/>
    <property type="project" value="TreeGrafter"/>
</dbReference>
<protein>
    <recommendedName>
        <fullName evidence="3">glycine dehydrogenase (aminomethyl-transferring)</fullName>
        <ecNumber evidence="3">1.4.4.2</ecNumber>
    </recommendedName>
</protein>
<dbReference type="InterPro" id="IPR015422">
    <property type="entry name" value="PyrdxlP-dep_Trfase_small"/>
</dbReference>
<keyword evidence="4" id="KW-0663">Pyridoxal phosphate</keyword>
<dbReference type="FunFam" id="3.90.1150.10:FF:000014">
    <property type="entry name" value="Probable glycine dehydrogenase (decarboxylating) subunit 2"/>
    <property type="match status" value="1"/>
</dbReference>
<dbReference type="Pfam" id="PF21478">
    <property type="entry name" value="GcvP2_C"/>
    <property type="match status" value="1"/>
</dbReference>
<dbReference type="InterPro" id="IPR015421">
    <property type="entry name" value="PyrdxlP-dep_Trfase_major"/>
</dbReference>
<dbReference type="PANTHER" id="PTHR11773">
    <property type="entry name" value="GLYCINE DEHYDROGENASE, DECARBOXYLATING"/>
    <property type="match status" value="1"/>
</dbReference>
<dbReference type="HOGENOM" id="CLU_004620_5_0_7"/>
<feature type="domain" description="Glycine cleavage system P-protein N-terminal" evidence="8">
    <location>
        <begin position="27"/>
        <end position="295"/>
    </location>
</feature>
<feature type="region of interest" description="Disordered" evidence="7">
    <location>
        <begin position="1"/>
        <end position="23"/>
    </location>
</feature>
<dbReference type="OrthoDB" id="9801272at2"/>
<dbReference type="GO" id="GO:0016594">
    <property type="term" value="F:glycine binding"/>
    <property type="evidence" value="ECO:0007669"/>
    <property type="project" value="TreeGrafter"/>
</dbReference>
<reference evidence="10 11" key="2">
    <citation type="journal article" date="2010" name="Stand. Genomic Sci.">
        <title>Complete genome sequence of Desulfohalobium retbaense type strain (HR(100)).</title>
        <authorList>
            <person name="Spring S."/>
            <person name="Nolan M."/>
            <person name="Lapidus A."/>
            <person name="Glavina Del Rio T."/>
            <person name="Copeland A."/>
            <person name="Tice H."/>
            <person name="Cheng J.F."/>
            <person name="Lucas S."/>
            <person name="Land M."/>
            <person name="Chen F."/>
            <person name="Bruce D."/>
            <person name="Goodwin L."/>
            <person name="Pitluck S."/>
            <person name="Ivanova N."/>
            <person name="Mavromatis K."/>
            <person name="Mikhailova N."/>
            <person name="Pati A."/>
            <person name="Chen A."/>
            <person name="Palaniappan K."/>
            <person name="Hauser L."/>
            <person name="Chang Y.J."/>
            <person name="Jeffries C.D."/>
            <person name="Munk C."/>
            <person name="Kiss H."/>
            <person name="Chain P."/>
            <person name="Han C."/>
            <person name="Brettin T."/>
            <person name="Detter J.C."/>
            <person name="Schuler E."/>
            <person name="Goker M."/>
            <person name="Rohde M."/>
            <person name="Bristow J."/>
            <person name="Eisen J.A."/>
            <person name="Markowitz V."/>
            <person name="Hugenholtz P."/>
            <person name="Kyrpides N.C."/>
            <person name="Klenk H.P."/>
        </authorList>
    </citation>
    <scope>NUCLEOTIDE SEQUENCE [LARGE SCALE GENOMIC DNA]</scope>
    <source>
        <strain evidence="10 11">DSM 5692</strain>
    </source>
</reference>
<dbReference type="RefSeq" id="WP_015752006.1">
    <property type="nucleotide sequence ID" value="NC_013223.1"/>
</dbReference>
<evidence type="ECO:0000259" key="8">
    <source>
        <dbReference type="Pfam" id="PF02347"/>
    </source>
</evidence>
<proteinExistence type="predicted"/>
<accession>C8X366</accession>
<dbReference type="NCBIfam" id="NF003346">
    <property type="entry name" value="PRK04366.1"/>
    <property type="match status" value="1"/>
</dbReference>
<reference evidence="11" key="1">
    <citation type="submission" date="2009-09" db="EMBL/GenBank/DDBJ databases">
        <title>The complete chromosome of Desulfohalobium retbaense DSM 5692.</title>
        <authorList>
            <consortium name="US DOE Joint Genome Institute (JGI-PGF)"/>
            <person name="Lucas S."/>
            <person name="Copeland A."/>
            <person name="Lapidus A."/>
            <person name="Glavina del Rio T."/>
            <person name="Dalin E."/>
            <person name="Tice H."/>
            <person name="Bruce D."/>
            <person name="Goodwin L."/>
            <person name="Pitluck S."/>
            <person name="Kyrpides N."/>
            <person name="Mavromatis K."/>
            <person name="Ivanova N."/>
            <person name="Mikhailova N."/>
            <person name="Munk A.C."/>
            <person name="Brettin T."/>
            <person name="Detter J.C."/>
            <person name="Han C."/>
            <person name="Tapia R."/>
            <person name="Larimer F."/>
            <person name="Land M."/>
            <person name="Hauser L."/>
            <person name="Markowitz V."/>
            <person name="Cheng J.-F."/>
            <person name="Hugenholtz P."/>
            <person name="Woyke T."/>
            <person name="Wu D."/>
            <person name="Spring S."/>
            <person name="Klenk H.-P."/>
            <person name="Eisen J.A."/>
        </authorList>
    </citation>
    <scope>NUCLEOTIDE SEQUENCE [LARGE SCALE GENOMIC DNA]</scope>
    <source>
        <strain evidence="11">DSM 5692</strain>
    </source>
</reference>
<evidence type="ECO:0000256" key="2">
    <source>
        <dbReference type="ARBA" id="ARBA00003788"/>
    </source>
</evidence>
<dbReference type="Gene3D" id="6.20.440.10">
    <property type="match status" value="1"/>
</dbReference>
<evidence type="ECO:0000256" key="6">
    <source>
        <dbReference type="ARBA" id="ARBA00049026"/>
    </source>
</evidence>
<dbReference type="GO" id="GO:0019464">
    <property type="term" value="P:glycine decarboxylation via glycine cleavage system"/>
    <property type="evidence" value="ECO:0007669"/>
    <property type="project" value="TreeGrafter"/>
</dbReference>
<dbReference type="Gene3D" id="3.40.640.10">
    <property type="entry name" value="Type I PLP-dependent aspartate aminotransferase-like (Major domain)"/>
    <property type="match status" value="1"/>
</dbReference>
<gene>
    <name evidence="10" type="ordered locus">Dret_1579</name>
</gene>
<comment type="cofactor">
    <cofactor evidence="1">
        <name>pyridoxal 5'-phosphate</name>
        <dbReference type="ChEBI" id="CHEBI:597326"/>
    </cofactor>
</comment>
<dbReference type="Proteomes" id="UP000001052">
    <property type="component" value="Chromosome"/>
</dbReference>
<dbReference type="EC" id="1.4.4.2" evidence="3"/>
<comment type="catalytic activity">
    <reaction evidence="6">
        <text>N(6)-[(R)-lipoyl]-L-lysyl-[glycine-cleavage complex H protein] + glycine + H(+) = N(6)-[(R)-S(8)-aminomethyldihydrolipoyl]-L-lysyl-[glycine-cleavage complex H protein] + CO2</text>
        <dbReference type="Rhea" id="RHEA:24304"/>
        <dbReference type="Rhea" id="RHEA-COMP:10494"/>
        <dbReference type="Rhea" id="RHEA-COMP:10495"/>
        <dbReference type="ChEBI" id="CHEBI:15378"/>
        <dbReference type="ChEBI" id="CHEBI:16526"/>
        <dbReference type="ChEBI" id="CHEBI:57305"/>
        <dbReference type="ChEBI" id="CHEBI:83099"/>
        <dbReference type="ChEBI" id="CHEBI:83143"/>
        <dbReference type="EC" id="1.4.4.2"/>
    </reaction>
</comment>
<dbReference type="SUPFAM" id="SSF53383">
    <property type="entry name" value="PLP-dependent transferases"/>
    <property type="match status" value="1"/>
</dbReference>
<dbReference type="STRING" id="485915.Dret_1579"/>
<comment type="function">
    <text evidence="2">The glycine cleavage system catalyzes the degradation of glycine. The P protein binds the alpha-amino group of glycine through its pyridoxal phosphate cofactor; CO(2) is released and the remaining methylamine moiety is then transferred to the lipoamide cofactor of the H protein.</text>
</comment>
<dbReference type="EMBL" id="CP001734">
    <property type="protein sequence ID" value="ACV68863.1"/>
    <property type="molecule type" value="Genomic_DNA"/>
</dbReference>
<organism evidence="10 11">
    <name type="scientific">Desulfohalobium retbaense (strain ATCC 49708 / DSM 5692 / JCM 16813 / HR100)</name>
    <dbReference type="NCBI Taxonomy" id="485915"/>
    <lineage>
        <taxon>Bacteria</taxon>
        <taxon>Pseudomonadati</taxon>
        <taxon>Thermodesulfobacteriota</taxon>
        <taxon>Desulfovibrionia</taxon>
        <taxon>Desulfovibrionales</taxon>
        <taxon>Desulfohalobiaceae</taxon>
        <taxon>Desulfohalobium</taxon>
    </lineage>
</organism>
<dbReference type="InterPro" id="IPR020581">
    <property type="entry name" value="GDC_P"/>
</dbReference>
<dbReference type="InterPro" id="IPR049315">
    <property type="entry name" value="GDC-P_N"/>
</dbReference>
<dbReference type="PANTHER" id="PTHR11773:SF1">
    <property type="entry name" value="GLYCINE DEHYDROGENASE (DECARBOXYLATING), MITOCHONDRIAL"/>
    <property type="match status" value="1"/>
</dbReference>
<feature type="domain" description="Glycine dehydrogenase C-terminal" evidence="9">
    <location>
        <begin position="348"/>
        <end position="447"/>
    </location>
</feature>
<dbReference type="FunFam" id="3.40.640.10:FF:000224">
    <property type="entry name" value="Probable glycine dehydrogenase (decarboxylating) subunit 2"/>
    <property type="match status" value="1"/>
</dbReference>
<evidence type="ECO:0000313" key="11">
    <source>
        <dbReference type="Proteomes" id="UP000001052"/>
    </source>
</evidence>
<evidence type="ECO:0000259" key="9">
    <source>
        <dbReference type="Pfam" id="PF21478"/>
    </source>
</evidence>
<evidence type="ECO:0000256" key="3">
    <source>
        <dbReference type="ARBA" id="ARBA00012134"/>
    </source>
</evidence>
<dbReference type="GO" id="GO:0004375">
    <property type="term" value="F:glycine dehydrogenase (decarboxylating) activity"/>
    <property type="evidence" value="ECO:0007669"/>
    <property type="project" value="UniProtKB-EC"/>
</dbReference>
<dbReference type="Gene3D" id="3.90.1150.10">
    <property type="entry name" value="Aspartate Aminotransferase, domain 1"/>
    <property type="match status" value="1"/>
</dbReference>
<dbReference type="GO" id="GO:0005829">
    <property type="term" value="C:cytosol"/>
    <property type="evidence" value="ECO:0007669"/>
    <property type="project" value="TreeGrafter"/>
</dbReference>
<dbReference type="eggNOG" id="COG1003">
    <property type="taxonomic scope" value="Bacteria"/>
</dbReference>
<evidence type="ECO:0000256" key="7">
    <source>
        <dbReference type="SAM" id="MobiDB-lite"/>
    </source>
</evidence>
<dbReference type="AlphaFoldDB" id="C8X366"/>
<evidence type="ECO:0000256" key="1">
    <source>
        <dbReference type="ARBA" id="ARBA00001933"/>
    </source>
</evidence>
<evidence type="ECO:0000256" key="4">
    <source>
        <dbReference type="ARBA" id="ARBA00022898"/>
    </source>
</evidence>
<dbReference type="InterPro" id="IPR015424">
    <property type="entry name" value="PyrdxlP-dep_Trfase"/>
</dbReference>
<evidence type="ECO:0000313" key="10">
    <source>
        <dbReference type="EMBL" id="ACV68863.1"/>
    </source>
</evidence>
<keyword evidence="11" id="KW-1185">Reference proteome</keyword>
<evidence type="ECO:0000256" key="5">
    <source>
        <dbReference type="ARBA" id="ARBA00023002"/>
    </source>
</evidence>
<keyword evidence="5 10" id="KW-0560">Oxidoreductase</keyword>
<dbReference type="InterPro" id="IPR049316">
    <property type="entry name" value="GDC-P_C"/>
</dbReference>
<name>C8X366_DESRD</name>
<dbReference type="Pfam" id="PF02347">
    <property type="entry name" value="GDC-P"/>
    <property type="match status" value="1"/>
</dbReference>
<dbReference type="KEGG" id="drt:Dret_1579"/>